<dbReference type="OrthoDB" id="1467101at2"/>
<evidence type="ECO:0008006" key="3">
    <source>
        <dbReference type="Google" id="ProtNLM"/>
    </source>
</evidence>
<dbReference type="Gene3D" id="1.25.40.10">
    <property type="entry name" value="Tetratricopeptide repeat domain"/>
    <property type="match status" value="1"/>
</dbReference>
<proteinExistence type="predicted"/>
<reference evidence="1 2" key="1">
    <citation type="submission" date="2018-05" db="EMBL/GenBank/DDBJ databases">
        <title>Brumimicrobium oceani sp. nov., isolated from coastal sediment.</title>
        <authorList>
            <person name="Kou Y."/>
        </authorList>
    </citation>
    <scope>NUCLEOTIDE SEQUENCE [LARGE SCALE GENOMIC DNA]</scope>
    <source>
        <strain evidence="1 2">C305</strain>
    </source>
</reference>
<dbReference type="InterPro" id="IPR011990">
    <property type="entry name" value="TPR-like_helical_dom_sf"/>
</dbReference>
<dbReference type="RefSeq" id="WP_109360187.1">
    <property type="nucleotide sequence ID" value="NZ_QFRJ01000011.1"/>
</dbReference>
<reference evidence="1 2" key="2">
    <citation type="submission" date="2018-05" db="EMBL/GenBank/DDBJ databases">
        <authorList>
            <person name="Lanie J.A."/>
            <person name="Ng W.-L."/>
            <person name="Kazmierczak K.M."/>
            <person name="Andrzejewski T.M."/>
            <person name="Davidsen T.M."/>
            <person name="Wayne K.J."/>
            <person name="Tettelin H."/>
            <person name="Glass J.I."/>
            <person name="Rusch D."/>
            <person name="Podicherti R."/>
            <person name="Tsui H.-C.T."/>
            <person name="Winkler M.E."/>
        </authorList>
    </citation>
    <scope>NUCLEOTIDE SEQUENCE [LARGE SCALE GENOMIC DNA]</scope>
    <source>
        <strain evidence="1 2">C305</strain>
    </source>
</reference>
<name>A0A2U2XAK2_9FLAO</name>
<dbReference type="PROSITE" id="PS51257">
    <property type="entry name" value="PROKAR_LIPOPROTEIN"/>
    <property type="match status" value="1"/>
</dbReference>
<comment type="caution">
    <text evidence="1">The sequence shown here is derived from an EMBL/GenBank/DDBJ whole genome shotgun (WGS) entry which is preliminary data.</text>
</comment>
<accession>A0A2U2XAK2</accession>
<keyword evidence="2" id="KW-1185">Reference proteome</keyword>
<organism evidence="1 2">
    <name type="scientific">Brumimicrobium oceani</name>
    <dbReference type="NCBI Taxonomy" id="2100725"/>
    <lineage>
        <taxon>Bacteria</taxon>
        <taxon>Pseudomonadati</taxon>
        <taxon>Bacteroidota</taxon>
        <taxon>Flavobacteriia</taxon>
        <taxon>Flavobacteriales</taxon>
        <taxon>Crocinitomicaceae</taxon>
        <taxon>Brumimicrobium</taxon>
    </lineage>
</organism>
<dbReference type="EMBL" id="QFRJ01000011">
    <property type="protein sequence ID" value="PWH84780.1"/>
    <property type="molecule type" value="Genomic_DNA"/>
</dbReference>
<evidence type="ECO:0000313" key="2">
    <source>
        <dbReference type="Proteomes" id="UP000245370"/>
    </source>
</evidence>
<sequence length="199" mass="23446">MKKAIYIFSVLLVFTACNSNTEEIEADTKEEVNLEALKTSIKEMDDSLKLLMDEAVKSPTYKMNKVAYHEAINRNKDFYHNFPEDSYAEKALSKIAALYLQIGVEEEAVKWRDTLLNNYPNTEDKIGLLELQMNYYDYNQYNKEKIQHYAERLLAIENLSDEKREQYEFRLEHIDKSFEELIELQIAGDLEKVNTEHPQ</sequence>
<dbReference type="Proteomes" id="UP000245370">
    <property type="component" value="Unassembled WGS sequence"/>
</dbReference>
<protein>
    <recommendedName>
        <fullName evidence="3">Outer membrane lipoprotein BamD-like domain-containing protein</fullName>
    </recommendedName>
</protein>
<evidence type="ECO:0000313" key="1">
    <source>
        <dbReference type="EMBL" id="PWH84780.1"/>
    </source>
</evidence>
<dbReference type="AlphaFoldDB" id="A0A2U2XAK2"/>
<gene>
    <name evidence="1" type="ORF">DIT68_12680</name>
</gene>